<keyword evidence="5 9" id="KW-0560">Oxidoreductase</keyword>
<keyword evidence="10" id="KW-1133">Transmembrane helix</keyword>
<keyword evidence="7 9" id="KW-0503">Monooxygenase</keyword>
<comment type="similarity">
    <text evidence="2 9">Belongs to the cytochrome P450 family.</text>
</comment>
<evidence type="ECO:0000256" key="8">
    <source>
        <dbReference type="PIRSR" id="PIRSR602402-1"/>
    </source>
</evidence>
<sequence>MGPESIVLALAHLLLASTLLYLYSRLRLHLTRSKTKKAHGCLPPAQYKQWENVIGIQYFLKRIQVAKSDRLLQDGLNRYKQYGNTYSVSTMGSTIYLTIEPENVKAVLSTHFEDYILGSRLKAFGPLLGSGIFTTDGSQWQVRKYIRPVHVTTLANIPKHSRAMIRPTFKKAQLLDLSLIETHVQHLISHIPRKTTVDLQPLFFQLTIDSVTEFLLGESVNSLGTDVQTKSDDFGTQFDLAQDGLTTRFRLGPLRGLYRNKLFSQACRFCHSYVDQYVKRALDRRQRGTLDAEKENNVSYVFLDELAKETDDPLVLRNELMNILLAGRDTTASLLSNLFVILSKRPDLWKRLQEEVQGLQGKRPTYDTLRGLSFLRHLLNEFNEAHEALRLHPVIPGNGRESLRDTILPVGGGPDGKSPIFIPRGARVAYTVYAMHRREDIFGPDAEEFNPDRWHTIRPGWGYLPFNGGPRICAGQQYALTVAEYTIVRLVQTFTEIEDCGGQEWNGKIRLTMCSLDGTKVRLS</sequence>
<dbReference type="AlphaFoldDB" id="A0A5M9MZ21"/>
<dbReference type="PANTHER" id="PTHR24287:SF1">
    <property type="entry name" value="P450, PUTATIVE (EUROFUNG)-RELATED"/>
    <property type="match status" value="1"/>
</dbReference>
<evidence type="ECO:0000256" key="2">
    <source>
        <dbReference type="ARBA" id="ARBA00010617"/>
    </source>
</evidence>
<organism evidence="11 12">
    <name type="scientific">Aspergillus tanneri</name>
    <dbReference type="NCBI Taxonomy" id="1220188"/>
    <lineage>
        <taxon>Eukaryota</taxon>
        <taxon>Fungi</taxon>
        <taxon>Dikarya</taxon>
        <taxon>Ascomycota</taxon>
        <taxon>Pezizomycotina</taxon>
        <taxon>Eurotiomycetes</taxon>
        <taxon>Eurotiomycetidae</taxon>
        <taxon>Eurotiales</taxon>
        <taxon>Aspergillaceae</taxon>
        <taxon>Aspergillus</taxon>
        <taxon>Aspergillus subgen. Circumdati</taxon>
    </lineage>
</organism>
<reference evidence="11 12" key="1">
    <citation type="submission" date="2019-08" db="EMBL/GenBank/DDBJ databases">
        <title>The genome sequence of a newly discovered highly antifungal drug resistant Aspergillus species, Aspergillus tanneri NIH 1004.</title>
        <authorList>
            <person name="Mounaud S."/>
            <person name="Singh I."/>
            <person name="Joardar V."/>
            <person name="Pakala S."/>
            <person name="Pakala S."/>
            <person name="Venepally P."/>
            <person name="Chung J.K."/>
            <person name="Losada L."/>
            <person name="Nierman W.C."/>
        </authorList>
    </citation>
    <scope>NUCLEOTIDE SEQUENCE [LARGE SCALE GENOMIC DNA]</scope>
    <source>
        <strain evidence="11 12">NIH1004</strain>
    </source>
</reference>
<keyword evidence="10" id="KW-0472">Membrane</keyword>
<dbReference type="Gene3D" id="1.10.630.10">
    <property type="entry name" value="Cytochrome P450"/>
    <property type="match status" value="1"/>
</dbReference>
<gene>
    <name evidence="11" type="ORF">ATNIH1004_001266</name>
</gene>
<comment type="caution">
    <text evidence="11">The sequence shown here is derived from an EMBL/GenBank/DDBJ whole genome shotgun (WGS) entry which is preliminary data.</text>
</comment>
<dbReference type="OrthoDB" id="1470350at2759"/>
<dbReference type="PANTHER" id="PTHR24287">
    <property type="entry name" value="P450, PUTATIVE (EUROFUNG)-RELATED"/>
    <property type="match status" value="1"/>
</dbReference>
<dbReference type="Pfam" id="PF00067">
    <property type="entry name" value="p450"/>
    <property type="match status" value="1"/>
</dbReference>
<evidence type="ECO:0008006" key="13">
    <source>
        <dbReference type="Google" id="ProtNLM"/>
    </source>
</evidence>
<dbReference type="InterPro" id="IPR002974">
    <property type="entry name" value="Cyt_P450_E_CYP52_ascomycetes"/>
</dbReference>
<dbReference type="CDD" id="cd11063">
    <property type="entry name" value="CYP52"/>
    <property type="match status" value="1"/>
</dbReference>
<evidence type="ECO:0000256" key="4">
    <source>
        <dbReference type="ARBA" id="ARBA00022723"/>
    </source>
</evidence>
<name>A0A5M9MZ21_9EURO</name>
<evidence type="ECO:0000256" key="6">
    <source>
        <dbReference type="ARBA" id="ARBA00023004"/>
    </source>
</evidence>
<dbReference type="PRINTS" id="PR00385">
    <property type="entry name" value="P450"/>
</dbReference>
<evidence type="ECO:0000256" key="10">
    <source>
        <dbReference type="SAM" id="Phobius"/>
    </source>
</evidence>
<dbReference type="GO" id="GO:0020037">
    <property type="term" value="F:heme binding"/>
    <property type="evidence" value="ECO:0007669"/>
    <property type="project" value="InterPro"/>
</dbReference>
<evidence type="ECO:0000256" key="9">
    <source>
        <dbReference type="RuleBase" id="RU000461"/>
    </source>
</evidence>
<dbReference type="RefSeq" id="XP_033431723.1">
    <property type="nucleotide sequence ID" value="XM_033565966.1"/>
</dbReference>
<dbReference type="InterPro" id="IPR047146">
    <property type="entry name" value="Cyt_P450_E_CYP52_fungi"/>
</dbReference>
<keyword evidence="3 8" id="KW-0349">Heme</keyword>
<dbReference type="InterPro" id="IPR001128">
    <property type="entry name" value="Cyt_P450"/>
</dbReference>
<feature type="transmembrane region" description="Helical" evidence="10">
    <location>
        <begin position="6"/>
        <end position="24"/>
    </location>
</feature>
<dbReference type="PRINTS" id="PR00464">
    <property type="entry name" value="EP450II"/>
</dbReference>
<dbReference type="VEuPathDB" id="FungiDB:EYZ11_006462"/>
<dbReference type="InterPro" id="IPR002402">
    <property type="entry name" value="Cyt_P450_E_grp-II"/>
</dbReference>
<dbReference type="GO" id="GO:0005506">
    <property type="term" value="F:iron ion binding"/>
    <property type="evidence" value="ECO:0007669"/>
    <property type="project" value="InterPro"/>
</dbReference>
<evidence type="ECO:0000313" key="11">
    <source>
        <dbReference type="EMBL" id="KAA8652362.1"/>
    </source>
</evidence>
<evidence type="ECO:0000256" key="3">
    <source>
        <dbReference type="ARBA" id="ARBA00022617"/>
    </source>
</evidence>
<keyword evidence="6 8" id="KW-0408">Iron</keyword>
<keyword evidence="10" id="KW-0812">Transmembrane</keyword>
<dbReference type="InterPro" id="IPR036396">
    <property type="entry name" value="Cyt_P450_sf"/>
</dbReference>
<accession>A0A5M9MZ21</accession>
<evidence type="ECO:0000313" key="12">
    <source>
        <dbReference type="Proteomes" id="UP000324241"/>
    </source>
</evidence>
<dbReference type="EMBL" id="QUQM01000002">
    <property type="protein sequence ID" value="KAA8652362.1"/>
    <property type="molecule type" value="Genomic_DNA"/>
</dbReference>
<evidence type="ECO:0000256" key="1">
    <source>
        <dbReference type="ARBA" id="ARBA00001971"/>
    </source>
</evidence>
<dbReference type="GO" id="GO:0016712">
    <property type="term" value="F:oxidoreductase activity, acting on paired donors, with incorporation or reduction of molecular oxygen, reduced flavin or flavoprotein as one donor, and incorporation of one atom of oxygen"/>
    <property type="evidence" value="ECO:0007669"/>
    <property type="project" value="InterPro"/>
</dbReference>
<proteinExistence type="inferred from homology"/>
<dbReference type="PRINTS" id="PR01239">
    <property type="entry name" value="EP450IICYP52"/>
</dbReference>
<dbReference type="SUPFAM" id="SSF48264">
    <property type="entry name" value="Cytochrome P450"/>
    <property type="match status" value="1"/>
</dbReference>
<dbReference type="Proteomes" id="UP000324241">
    <property type="component" value="Unassembled WGS sequence"/>
</dbReference>
<dbReference type="PROSITE" id="PS00086">
    <property type="entry name" value="CYTOCHROME_P450"/>
    <property type="match status" value="1"/>
</dbReference>
<evidence type="ECO:0000256" key="5">
    <source>
        <dbReference type="ARBA" id="ARBA00023002"/>
    </source>
</evidence>
<protein>
    <recommendedName>
        <fullName evidence="13">Protein kinase alk2</fullName>
    </recommendedName>
</protein>
<feature type="binding site" description="axial binding residue" evidence="8">
    <location>
        <position position="473"/>
    </location>
    <ligand>
        <name>heme</name>
        <dbReference type="ChEBI" id="CHEBI:30413"/>
    </ligand>
    <ligandPart>
        <name>Fe</name>
        <dbReference type="ChEBI" id="CHEBI:18248"/>
    </ligandPart>
</feature>
<keyword evidence="4 8" id="KW-0479">Metal-binding</keyword>
<dbReference type="GeneID" id="54323968"/>
<evidence type="ECO:0000256" key="7">
    <source>
        <dbReference type="ARBA" id="ARBA00023033"/>
    </source>
</evidence>
<comment type="cofactor">
    <cofactor evidence="1 8">
        <name>heme</name>
        <dbReference type="ChEBI" id="CHEBI:30413"/>
    </cofactor>
</comment>
<dbReference type="InterPro" id="IPR017972">
    <property type="entry name" value="Cyt_P450_CS"/>
</dbReference>